<keyword evidence="2" id="KW-1185">Reference proteome</keyword>
<sequence>MDRRSWLWRRKSSEKSPGETESSGSISSLSERFSDDQAFPTHISQSPEVTSKGLPADEEVTDNVRSLTDKLSAALLNISAKEDLVNQHAKVAEEAVSGWEKAQREVSSLKQQLEAAARKNSALEDRAAHLDGALKECVRQLRQARDEQQQRIQEAVAEKTRKWESEKSDLQKQLFDLQKQLENAKGEAVISVDIDLFSKLEAIEKENSSLKLELLSRVEELELRIIERDLSTKAAETASKQHLESIKKLAKVEAECRRLKAVAHKAITMSDQKSFTASSVGVESIIDSQSDSGDRLLAVETDTHKMSGLETNECGTSHTDSWASALIPAIDKFKNEKALSRKFMVPSMQINLMDDFLEMERLAALPDTESRNICLDAEPVSKQLSAGESSLKAELEAMIHQTAELEEKLEKMEAEKMELEMALTESEKQFERNKNQLREGEVRLVELQTQLALANKSKQAMEVEIMAANAAKEMSESQLRVVEAEMKTHLALANKSKQALEEEMKAAKARKEVAESRLRDVEAEMKTLHSRVASLEEEVEKERTLSDEKLSNFQKTQDELIKMKNEAKLQHSASSKIDLKILQEKELGVAANKFAECQKTIASLSRQLRSLATLEDFLDSDTSLEFTGEVENGGKSWSSHLSNRADLPVSFKGQ</sequence>
<protein>
    <submittedName>
        <fullName evidence="1">Uncharacterized protein</fullName>
    </submittedName>
</protein>
<dbReference type="Proteomes" id="UP001164250">
    <property type="component" value="Chromosome 5"/>
</dbReference>
<dbReference type="EMBL" id="CM047901">
    <property type="protein sequence ID" value="KAJ0097663.1"/>
    <property type="molecule type" value="Genomic_DNA"/>
</dbReference>
<evidence type="ECO:0000313" key="2">
    <source>
        <dbReference type="Proteomes" id="UP001164250"/>
    </source>
</evidence>
<gene>
    <name evidence="1" type="ORF">Patl1_28109</name>
</gene>
<evidence type="ECO:0000313" key="1">
    <source>
        <dbReference type="EMBL" id="KAJ0097663.1"/>
    </source>
</evidence>
<comment type="caution">
    <text evidence="1">The sequence shown here is derived from an EMBL/GenBank/DDBJ whole genome shotgun (WGS) entry which is preliminary data.</text>
</comment>
<proteinExistence type="predicted"/>
<name>A0ACC1BFE2_9ROSI</name>
<accession>A0ACC1BFE2</accession>
<reference evidence="2" key="1">
    <citation type="journal article" date="2023" name="G3 (Bethesda)">
        <title>Genome assembly and association tests identify interacting loci associated with vigor, precocity, and sex in interspecific pistachio rootstocks.</title>
        <authorList>
            <person name="Palmer W."/>
            <person name="Jacygrad E."/>
            <person name="Sagayaradj S."/>
            <person name="Cavanaugh K."/>
            <person name="Han R."/>
            <person name="Bertier L."/>
            <person name="Beede B."/>
            <person name="Kafkas S."/>
            <person name="Golino D."/>
            <person name="Preece J."/>
            <person name="Michelmore R."/>
        </authorList>
    </citation>
    <scope>NUCLEOTIDE SEQUENCE [LARGE SCALE GENOMIC DNA]</scope>
</reference>
<organism evidence="1 2">
    <name type="scientific">Pistacia atlantica</name>
    <dbReference type="NCBI Taxonomy" id="434234"/>
    <lineage>
        <taxon>Eukaryota</taxon>
        <taxon>Viridiplantae</taxon>
        <taxon>Streptophyta</taxon>
        <taxon>Embryophyta</taxon>
        <taxon>Tracheophyta</taxon>
        <taxon>Spermatophyta</taxon>
        <taxon>Magnoliopsida</taxon>
        <taxon>eudicotyledons</taxon>
        <taxon>Gunneridae</taxon>
        <taxon>Pentapetalae</taxon>
        <taxon>rosids</taxon>
        <taxon>malvids</taxon>
        <taxon>Sapindales</taxon>
        <taxon>Anacardiaceae</taxon>
        <taxon>Pistacia</taxon>
    </lineage>
</organism>